<dbReference type="Pfam" id="PF00043">
    <property type="entry name" value="GST_C"/>
    <property type="match status" value="1"/>
</dbReference>
<dbReference type="CDD" id="cd00570">
    <property type="entry name" value="GST_N_family"/>
    <property type="match status" value="1"/>
</dbReference>
<gene>
    <name evidence="5" type="ORF">GTP41_00255</name>
</gene>
<dbReference type="SFLD" id="SFLDG00358">
    <property type="entry name" value="Main_(cytGST)"/>
    <property type="match status" value="1"/>
</dbReference>
<proteinExistence type="inferred from homology"/>
<dbReference type="InterPro" id="IPR010987">
    <property type="entry name" value="Glutathione-S-Trfase_C-like"/>
</dbReference>
<keyword evidence="6" id="KW-1185">Reference proteome</keyword>
<dbReference type="PANTHER" id="PTHR43969:SF9">
    <property type="entry name" value="GLUTATHIONE S TRANSFERASE D10, ISOFORM A-RELATED"/>
    <property type="match status" value="1"/>
</dbReference>
<dbReference type="InterPro" id="IPR036282">
    <property type="entry name" value="Glutathione-S-Trfase_C_sf"/>
</dbReference>
<dbReference type="AlphaFoldDB" id="A0A6N9HAH1"/>
<dbReference type="RefSeq" id="WP_161023549.1">
    <property type="nucleotide sequence ID" value="NZ_WWCJ01000001.1"/>
</dbReference>
<dbReference type="GO" id="GO:0006749">
    <property type="term" value="P:glutathione metabolic process"/>
    <property type="evidence" value="ECO:0007669"/>
    <property type="project" value="TreeGrafter"/>
</dbReference>
<dbReference type="InterPro" id="IPR004045">
    <property type="entry name" value="Glutathione_S-Trfase_N"/>
</dbReference>
<dbReference type="InterPro" id="IPR040079">
    <property type="entry name" value="Glutathione_S-Trfase"/>
</dbReference>
<dbReference type="SUPFAM" id="SSF47616">
    <property type="entry name" value="GST C-terminal domain-like"/>
    <property type="match status" value="1"/>
</dbReference>
<dbReference type="PROSITE" id="PS50404">
    <property type="entry name" value="GST_NTER"/>
    <property type="match status" value="1"/>
</dbReference>
<dbReference type="Proteomes" id="UP000448575">
    <property type="component" value="Unassembled WGS sequence"/>
</dbReference>
<evidence type="ECO:0000259" key="3">
    <source>
        <dbReference type="PROSITE" id="PS50404"/>
    </source>
</evidence>
<comment type="caution">
    <text evidence="5">The sequence shown here is derived from an EMBL/GenBank/DDBJ whole genome shotgun (WGS) entry which is preliminary data.</text>
</comment>
<dbReference type="Pfam" id="PF02798">
    <property type="entry name" value="GST_N"/>
    <property type="match status" value="1"/>
</dbReference>
<dbReference type="SFLD" id="SFLDG01150">
    <property type="entry name" value="Main.1:_Beta-like"/>
    <property type="match status" value="1"/>
</dbReference>
<dbReference type="InterPro" id="IPR036249">
    <property type="entry name" value="Thioredoxin-like_sf"/>
</dbReference>
<keyword evidence="5" id="KW-0808">Transferase</keyword>
<accession>A0A6N9HAH1</accession>
<dbReference type="SUPFAM" id="SSF52833">
    <property type="entry name" value="Thioredoxin-like"/>
    <property type="match status" value="1"/>
</dbReference>
<comment type="similarity">
    <text evidence="2">Belongs to the GST superfamily.</text>
</comment>
<evidence type="ECO:0000256" key="2">
    <source>
        <dbReference type="RuleBase" id="RU003494"/>
    </source>
</evidence>
<dbReference type="SFLD" id="SFLDS00019">
    <property type="entry name" value="Glutathione_Transferase_(cytos"/>
    <property type="match status" value="1"/>
</dbReference>
<dbReference type="GO" id="GO:0004364">
    <property type="term" value="F:glutathione transferase activity"/>
    <property type="evidence" value="ECO:0007669"/>
    <property type="project" value="TreeGrafter"/>
</dbReference>
<feature type="domain" description="GST C-terminal" evidence="4">
    <location>
        <begin position="84"/>
        <end position="207"/>
    </location>
</feature>
<dbReference type="InterPro" id="IPR004046">
    <property type="entry name" value="GST_C"/>
</dbReference>
<dbReference type="PROSITE" id="PS50405">
    <property type="entry name" value="GST_CTER"/>
    <property type="match status" value="1"/>
</dbReference>
<sequence length="207" mass="23760">MRLYQNPLSSNARRALLVARHLGMTLEEVFVDLGSETERARLHEVNICGKVPVLDDDGFVLWESCAIMQYLADKHGAEDLYPKALQARADVNRWMFFAAQHFSPAVGILTWEYLWKKFVTGEDPDPVEIAKGEAFVHEHALVLDKHLAQREWLSGSALTLADYAVAAPMMYIDRAKVPVGQYTHLMAWYERMRQLPAWKETETPWPF</sequence>
<name>A0A6N9HAH1_9BURK</name>
<reference evidence="5 6" key="1">
    <citation type="submission" date="2019-12" db="EMBL/GenBank/DDBJ databases">
        <title>Novel species isolated from a subtropical stream in China.</title>
        <authorList>
            <person name="Lu H."/>
        </authorList>
    </citation>
    <scope>NUCLEOTIDE SEQUENCE [LARGE SCALE GENOMIC DNA]</scope>
    <source>
        <strain evidence="5 6">DS3</strain>
    </source>
</reference>
<protein>
    <submittedName>
        <fullName evidence="5">Glutathione S-transferase family protein</fullName>
    </submittedName>
</protein>
<evidence type="ECO:0000313" key="6">
    <source>
        <dbReference type="Proteomes" id="UP000448575"/>
    </source>
</evidence>
<dbReference type="PANTHER" id="PTHR43969">
    <property type="entry name" value="GLUTATHIONE S TRANSFERASE D10, ISOFORM A-RELATED"/>
    <property type="match status" value="1"/>
</dbReference>
<dbReference type="Gene3D" id="1.20.1050.10">
    <property type="match status" value="1"/>
</dbReference>
<organism evidence="5 6">
    <name type="scientific">Pseudoduganella guangdongensis</name>
    <dbReference type="NCBI Taxonomy" id="2692179"/>
    <lineage>
        <taxon>Bacteria</taxon>
        <taxon>Pseudomonadati</taxon>
        <taxon>Pseudomonadota</taxon>
        <taxon>Betaproteobacteria</taxon>
        <taxon>Burkholderiales</taxon>
        <taxon>Oxalobacteraceae</taxon>
        <taxon>Telluria group</taxon>
        <taxon>Pseudoduganella</taxon>
    </lineage>
</organism>
<dbReference type="EMBL" id="WWCJ01000001">
    <property type="protein sequence ID" value="MYN00521.1"/>
    <property type="molecule type" value="Genomic_DNA"/>
</dbReference>
<feature type="domain" description="GST N-terminal" evidence="3">
    <location>
        <begin position="1"/>
        <end position="79"/>
    </location>
</feature>
<evidence type="ECO:0000256" key="1">
    <source>
        <dbReference type="ARBA" id="ARBA00011738"/>
    </source>
</evidence>
<evidence type="ECO:0000259" key="4">
    <source>
        <dbReference type="PROSITE" id="PS50405"/>
    </source>
</evidence>
<dbReference type="Gene3D" id="3.40.30.10">
    <property type="entry name" value="Glutaredoxin"/>
    <property type="match status" value="1"/>
</dbReference>
<comment type="subunit">
    <text evidence="1">Homodimer.</text>
</comment>
<evidence type="ECO:0000313" key="5">
    <source>
        <dbReference type="EMBL" id="MYN00521.1"/>
    </source>
</evidence>